<accession>A0ABV5ZTK4</accession>
<evidence type="ECO:0000259" key="2">
    <source>
        <dbReference type="Pfam" id="PF05239"/>
    </source>
</evidence>
<proteinExistence type="predicted"/>
<dbReference type="InterPro" id="IPR027275">
    <property type="entry name" value="PRC-brl_dom"/>
</dbReference>
<sequence length="115" mass="11987">MAGCLPPSGNKIGTVEQVWLDDWTGRLEWISVTTGLLGLKQSFLPVKGLRGTQGGDLNSPYAKDHVKNAPPSIPTAGTSTLTRNSAFTATTASTAVTTPTSMPVAAPPVRPPTTR</sequence>
<dbReference type="Pfam" id="PF05239">
    <property type="entry name" value="PRC"/>
    <property type="match status" value="1"/>
</dbReference>
<comment type="caution">
    <text evidence="3">The sequence shown here is derived from an EMBL/GenBank/DDBJ whole genome shotgun (WGS) entry which is preliminary data.</text>
</comment>
<organism evidence="3 4">
    <name type="scientific">Allokutzneria oryzae</name>
    <dbReference type="NCBI Taxonomy" id="1378989"/>
    <lineage>
        <taxon>Bacteria</taxon>
        <taxon>Bacillati</taxon>
        <taxon>Actinomycetota</taxon>
        <taxon>Actinomycetes</taxon>
        <taxon>Pseudonocardiales</taxon>
        <taxon>Pseudonocardiaceae</taxon>
        <taxon>Allokutzneria</taxon>
    </lineage>
</organism>
<feature type="region of interest" description="Disordered" evidence="1">
    <location>
        <begin position="92"/>
        <end position="115"/>
    </location>
</feature>
<gene>
    <name evidence="3" type="ORF">ACFFQA_09715</name>
</gene>
<evidence type="ECO:0000313" key="3">
    <source>
        <dbReference type="EMBL" id="MFB9904217.1"/>
    </source>
</evidence>
<feature type="compositionally biased region" description="Pro residues" evidence="1">
    <location>
        <begin position="105"/>
        <end position="115"/>
    </location>
</feature>
<dbReference type="InterPro" id="IPR011033">
    <property type="entry name" value="PRC_barrel-like_sf"/>
</dbReference>
<feature type="domain" description="PRC-barrel" evidence="2">
    <location>
        <begin position="9"/>
        <end position="47"/>
    </location>
</feature>
<reference evidence="3 4" key="1">
    <citation type="submission" date="2024-09" db="EMBL/GenBank/DDBJ databases">
        <authorList>
            <person name="Sun Q."/>
            <person name="Mori K."/>
        </authorList>
    </citation>
    <scope>NUCLEOTIDE SEQUENCE [LARGE SCALE GENOMIC DNA]</scope>
    <source>
        <strain evidence="3 4">TBRC 7907</strain>
    </source>
</reference>
<dbReference type="SUPFAM" id="SSF50346">
    <property type="entry name" value="PRC-barrel domain"/>
    <property type="match status" value="1"/>
</dbReference>
<name>A0ABV5ZTK4_9PSEU</name>
<evidence type="ECO:0000313" key="4">
    <source>
        <dbReference type="Proteomes" id="UP001589693"/>
    </source>
</evidence>
<protein>
    <submittedName>
        <fullName evidence="3">PRC-barrel domain-containing protein</fullName>
    </submittedName>
</protein>
<dbReference type="Proteomes" id="UP001589693">
    <property type="component" value="Unassembled WGS sequence"/>
</dbReference>
<feature type="compositionally biased region" description="Low complexity" evidence="1">
    <location>
        <begin position="92"/>
        <end position="104"/>
    </location>
</feature>
<keyword evidence="4" id="KW-1185">Reference proteome</keyword>
<evidence type="ECO:0000256" key="1">
    <source>
        <dbReference type="SAM" id="MobiDB-lite"/>
    </source>
</evidence>
<feature type="region of interest" description="Disordered" evidence="1">
    <location>
        <begin position="55"/>
        <end position="80"/>
    </location>
</feature>
<dbReference type="EMBL" id="JBHLZU010000008">
    <property type="protein sequence ID" value="MFB9904217.1"/>
    <property type="molecule type" value="Genomic_DNA"/>
</dbReference>
<dbReference type="RefSeq" id="WP_377851454.1">
    <property type="nucleotide sequence ID" value="NZ_JBHLZU010000008.1"/>
</dbReference>